<proteinExistence type="predicted"/>
<dbReference type="Proteomes" id="UP001597048">
    <property type="component" value="Unassembled WGS sequence"/>
</dbReference>
<evidence type="ECO:0000313" key="2">
    <source>
        <dbReference type="EMBL" id="MFD1008746.1"/>
    </source>
</evidence>
<name>A0ABW3KKP2_9GAMM</name>
<dbReference type="PANTHER" id="PTHR40086">
    <property type="entry name" value="PHOSPHOTRANSFERASE YTMP-RELATED"/>
    <property type="match status" value="1"/>
</dbReference>
<dbReference type="SUPFAM" id="SSF56112">
    <property type="entry name" value="Protein kinase-like (PK-like)"/>
    <property type="match status" value="1"/>
</dbReference>
<dbReference type="EMBL" id="JBHTJS010000041">
    <property type="protein sequence ID" value="MFD1008746.1"/>
    <property type="molecule type" value="Genomic_DNA"/>
</dbReference>
<protein>
    <submittedName>
        <fullName evidence="2">Phosphotransferase</fullName>
    </submittedName>
</protein>
<accession>A0ABW3KKP2</accession>
<dbReference type="InterPro" id="IPR052077">
    <property type="entry name" value="CcrZ_PhaseVar_Mediator"/>
</dbReference>
<sequence length="276" mass="30693">MDANLPANLLLEQLPSRFWGQLTPLAGGYTNRCWRLDTPQGCYWLRQGSPHAQALGINREHELRAHQAAAQAGLAPKVHFAEPQRGLLLLDWLTESDWLQAPGDVNTLMQSVARLHQLSATLPLLDLSAQAAHYCRQLIPLAPELAGYIPYFAQSALNLPFHPVLCHHDINAANVLGKRPWLLDWEYAAYGDAAFELAVISDSFNLNAAQQQALLAAYNLAGGKVSEVRFQARLPWVQWLTALWAALQYQQTAKAEYLDMQQQALIKLAKLVMGEG</sequence>
<evidence type="ECO:0000259" key="1">
    <source>
        <dbReference type="Pfam" id="PF01636"/>
    </source>
</evidence>
<keyword evidence="3" id="KW-1185">Reference proteome</keyword>
<dbReference type="PANTHER" id="PTHR40086:SF1">
    <property type="entry name" value="CELL CYCLE REGULATOR CCRZ"/>
    <property type="match status" value="1"/>
</dbReference>
<dbReference type="RefSeq" id="WP_379558725.1">
    <property type="nucleotide sequence ID" value="NZ_JBHTJS010000041.1"/>
</dbReference>
<dbReference type="Gene3D" id="3.90.1200.10">
    <property type="match status" value="1"/>
</dbReference>
<dbReference type="Pfam" id="PF01636">
    <property type="entry name" value="APH"/>
    <property type="match status" value="1"/>
</dbReference>
<organism evidence="2 3">
    <name type="scientific">Oceanisphaera ostreae</name>
    <dbReference type="NCBI Taxonomy" id="914151"/>
    <lineage>
        <taxon>Bacteria</taxon>
        <taxon>Pseudomonadati</taxon>
        <taxon>Pseudomonadota</taxon>
        <taxon>Gammaproteobacteria</taxon>
        <taxon>Aeromonadales</taxon>
        <taxon>Aeromonadaceae</taxon>
        <taxon>Oceanisphaera</taxon>
    </lineage>
</organism>
<feature type="domain" description="Aminoglycoside phosphotransferase" evidence="1">
    <location>
        <begin position="22"/>
        <end position="219"/>
    </location>
</feature>
<dbReference type="CDD" id="cd05151">
    <property type="entry name" value="ChoK-like"/>
    <property type="match status" value="1"/>
</dbReference>
<dbReference type="InterPro" id="IPR002575">
    <property type="entry name" value="Aminoglycoside_PTrfase"/>
</dbReference>
<gene>
    <name evidence="2" type="ORF">ACFQ1C_11325</name>
</gene>
<dbReference type="Gene3D" id="3.30.200.20">
    <property type="entry name" value="Phosphorylase Kinase, domain 1"/>
    <property type="match status" value="1"/>
</dbReference>
<reference evidence="3" key="1">
    <citation type="journal article" date="2019" name="Int. J. Syst. Evol. Microbiol.">
        <title>The Global Catalogue of Microorganisms (GCM) 10K type strain sequencing project: providing services to taxonomists for standard genome sequencing and annotation.</title>
        <authorList>
            <consortium name="The Broad Institute Genomics Platform"/>
            <consortium name="The Broad Institute Genome Sequencing Center for Infectious Disease"/>
            <person name="Wu L."/>
            <person name="Ma J."/>
        </authorList>
    </citation>
    <scope>NUCLEOTIDE SEQUENCE [LARGE SCALE GENOMIC DNA]</scope>
    <source>
        <strain evidence="3">CCUG 60525</strain>
    </source>
</reference>
<evidence type="ECO:0000313" key="3">
    <source>
        <dbReference type="Proteomes" id="UP001597048"/>
    </source>
</evidence>
<dbReference type="InterPro" id="IPR011009">
    <property type="entry name" value="Kinase-like_dom_sf"/>
</dbReference>
<comment type="caution">
    <text evidence="2">The sequence shown here is derived from an EMBL/GenBank/DDBJ whole genome shotgun (WGS) entry which is preliminary data.</text>
</comment>